<evidence type="ECO:0000313" key="1">
    <source>
        <dbReference type="EMBL" id="MEQ2226368.1"/>
    </source>
</evidence>
<accession>A0ABV0T0H2</accession>
<reference evidence="1 2" key="1">
    <citation type="submission" date="2021-06" db="EMBL/GenBank/DDBJ databases">
        <authorList>
            <person name="Palmer J.M."/>
        </authorList>
    </citation>
    <scope>NUCLEOTIDE SEQUENCE [LARGE SCALE GENOMIC DNA]</scope>
    <source>
        <strain evidence="2">if_2019</strain>
        <tissue evidence="1">Muscle</tissue>
    </source>
</reference>
<organism evidence="1 2">
    <name type="scientific">Ilyodon furcidens</name>
    <name type="common">goldbreast splitfin</name>
    <dbReference type="NCBI Taxonomy" id="33524"/>
    <lineage>
        <taxon>Eukaryota</taxon>
        <taxon>Metazoa</taxon>
        <taxon>Chordata</taxon>
        <taxon>Craniata</taxon>
        <taxon>Vertebrata</taxon>
        <taxon>Euteleostomi</taxon>
        <taxon>Actinopterygii</taxon>
        <taxon>Neopterygii</taxon>
        <taxon>Teleostei</taxon>
        <taxon>Neoteleostei</taxon>
        <taxon>Acanthomorphata</taxon>
        <taxon>Ovalentaria</taxon>
        <taxon>Atherinomorphae</taxon>
        <taxon>Cyprinodontiformes</taxon>
        <taxon>Goodeidae</taxon>
        <taxon>Ilyodon</taxon>
    </lineage>
</organism>
<protein>
    <recommendedName>
        <fullName evidence="3">Secreted protein</fullName>
    </recommendedName>
</protein>
<evidence type="ECO:0008006" key="3">
    <source>
        <dbReference type="Google" id="ProtNLM"/>
    </source>
</evidence>
<gene>
    <name evidence="1" type="ORF">ILYODFUR_026741</name>
</gene>
<keyword evidence="2" id="KW-1185">Reference proteome</keyword>
<dbReference type="EMBL" id="JAHRIQ010015009">
    <property type="protein sequence ID" value="MEQ2226368.1"/>
    <property type="molecule type" value="Genomic_DNA"/>
</dbReference>
<dbReference type="Proteomes" id="UP001482620">
    <property type="component" value="Unassembled WGS sequence"/>
</dbReference>
<proteinExistence type="predicted"/>
<sequence length="142" mass="16765">MLVSFLLAARRSSCSEEVQLLYRTKPVFCQPREPVLNWIFSLFVVRASHKHTKCSHFLVKSTKKSQFEGFYKPKTSRTEREECREDQLKVDATLMSCSRSATVYLQERPEPSVVLHLFSFLRFRVKLHMLQRNTTFCTHQCE</sequence>
<comment type="caution">
    <text evidence="1">The sequence shown here is derived from an EMBL/GenBank/DDBJ whole genome shotgun (WGS) entry which is preliminary data.</text>
</comment>
<name>A0ABV0T0H2_9TELE</name>
<evidence type="ECO:0000313" key="2">
    <source>
        <dbReference type="Proteomes" id="UP001482620"/>
    </source>
</evidence>